<dbReference type="AlphaFoldDB" id="A0A7I4CW12"/>
<keyword evidence="1" id="KW-1133">Transmembrane helix</keyword>
<dbReference type="Proteomes" id="UP000006727">
    <property type="component" value="Chromosome 27"/>
</dbReference>
<organism evidence="3 4">
    <name type="scientific">Physcomitrium patens</name>
    <name type="common">Spreading-leaved earth moss</name>
    <name type="synonym">Physcomitrella patens</name>
    <dbReference type="NCBI Taxonomy" id="3218"/>
    <lineage>
        <taxon>Eukaryota</taxon>
        <taxon>Viridiplantae</taxon>
        <taxon>Streptophyta</taxon>
        <taxon>Embryophyta</taxon>
        <taxon>Bryophyta</taxon>
        <taxon>Bryophytina</taxon>
        <taxon>Bryopsida</taxon>
        <taxon>Funariidae</taxon>
        <taxon>Funariales</taxon>
        <taxon>Funariaceae</taxon>
        <taxon>Physcomitrium</taxon>
    </lineage>
</organism>
<reference evidence="3 4" key="1">
    <citation type="journal article" date="2008" name="Science">
        <title>The Physcomitrella genome reveals evolutionary insights into the conquest of land by plants.</title>
        <authorList>
            <person name="Rensing S."/>
            <person name="Lang D."/>
            <person name="Zimmer A."/>
            <person name="Terry A."/>
            <person name="Salamov A."/>
            <person name="Shapiro H."/>
            <person name="Nishiyama T."/>
            <person name="Perroud P.-F."/>
            <person name="Lindquist E."/>
            <person name="Kamisugi Y."/>
            <person name="Tanahashi T."/>
            <person name="Sakakibara K."/>
            <person name="Fujita T."/>
            <person name="Oishi K."/>
            <person name="Shin-I T."/>
            <person name="Kuroki Y."/>
            <person name="Toyoda A."/>
            <person name="Suzuki Y."/>
            <person name="Hashimoto A."/>
            <person name="Yamaguchi K."/>
            <person name="Sugano A."/>
            <person name="Kohara Y."/>
            <person name="Fujiyama A."/>
            <person name="Anterola A."/>
            <person name="Aoki S."/>
            <person name="Ashton N."/>
            <person name="Barbazuk W.B."/>
            <person name="Barker E."/>
            <person name="Bennetzen J."/>
            <person name="Bezanilla M."/>
            <person name="Blankenship R."/>
            <person name="Cho S.H."/>
            <person name="Dutcher S."/>
            <person name="Estelle M."/>
            <person name="Fawcett J.A."/>
            <person name="Gundlach H."/>
            <person name="Hanada K."/>
            <person name="Heyl A."/>
            <person name="Hicks K.A."/>
            <person name="Hugh J."/>
            <person name="Lohr M."/>
            <person name="Mayer K."/>
            <person name="Melkozernov A."/>
            <person name="Murata T."/>
            <person name="Nelson D."/>
            <person name="Pils B."/>
            <person name="Prigge M."/>
            <person name="Reiss B."/>
            <person name="Renner T."/>
            <person name="Rombauts S."/>
            <person name="Rushton P."/>
            <person name="Sanderfoot A."/>
            <person name="Schween G."/>
            <person name="Shiu S.-H."/>
            <person name="Stueber K."/>
            <person name="Theodoulou F.L."/>
            <person name="Tu H."/>
            <person name="Van de Peer Y."/>
            <person name="Verrier P.J."/>
            <person name="Waters E."/>
            <person name="Wood A."/>
            <person name="Yang L."/>
            <person name="Cove D."/>
            <person name="Cuming A."/>
            <person name="Hasebe M."/>
            <person name="Lucas S."/>
            <person name="Mishler D.B."/>
            <person name="Reski R."/>
            <person name="Grigoriev I."/>
            <person name="Quatrano R.S."/>
            <person name="Boore J.L."/>
        </authorList>
    </citation>
    <scope>NUCLEOTIDE SEQUENCE [LARGE SCALE GENOMIC DNA]</scope>
    <source>
        <strain evidence="3 4">cv. Gransden 2004</strain>
    </source>
</reference>
<dbReference type="EnsemblPlants" id="Pp3c27_4680V3.2">
    <property type="protein sequence ID" value="Pp3c27_4680V3.2"/>
    <property type="gene ID" value="Pp3c27_4680"/>
</dbReference>
<keyword evidence="4" id="KW-1185">Reference proteome</keyword>
<evidence type="ECO:0000313" key="4">
    <source>
        <dbReference type="Proteomes" id="UP000006727"/>
    </source>
</evidence>
<keyword evidence="1" id="KW-0812">Transmembrane</keyword>
<evidence type="ECO:0000313" key="3">
    <source>
        <dbReference type="EnsemblPlants" id="Pp3c27_4680V3.2"/>
    </source>
</evidence>
<evidence type="ECO:0000256" key="1">
    <source>
        <dbReference type="SAM" id="Phobius"/>
    </source>
</evidence>
<reference evidence="3 4" key="2">
    <citation type="journal article" date="2018" name="Plant J.">
        <title>The Physcomitrella patens chromosome-scale assembly reveals moss genome structure and evolution.</title>
        <authorList>
            <person name="Lang D."/>
            <person name="Ullrich K.K."/>
            <person name="Murat F."/>
            <person name="Fuchs J."/>
            <person name="Jenkins J."/>
            <person name="Haas F.B."/>
            <person name="Piednoel M."/>
            <person name="Gundlach H."/>
            <person name="Van Bel M."/>
            <person name="Meyberg R."/>
            <person name="Vives C."/>
            <person name="Morata J."/>
            <person name="Symeonidi A."/>
            <person name="Hiss M."/>
            <person name="Muchero W."/>
            <person name="Kamisugi Y."/>
            <person name="Saleh O."/>
            <person name="Blanc G."/>
            <person name="Decker E.L."/>
            <person name="van Gessel N."/>
            <person name="Grimwood J."/>
            <person name="Hayes R.D."/>
            <person name="Graham S.W."/>
            <person name="Gunter L.E."/>
            <person name="McDaniel S.F."/>
            <person name="Hoernstein S.N.W."/>
            <person name="Larsson A."/>
            <person name="Li F.W."/>
            <person name="Perroud P.F."/>
            <person name="Phillips J."/>
            <person name="Ranjan P."/>
            <person name="Rokshar D.S."/>
            <person name="Rothfels C.J."/>
            <person name="Schneider L."/>
            <person name="Shu S."/>
            <person name="Stevenson D.W."/>
            <person name="Thummler F."/>
            <person name="Tillich M."/>
            <person name="Villarreal Aguilar J.C."/>
            <person name="Widiez T."/>
            <person name="Wong G.K."/>
            <person name="Wymore A."/>
            <person name="Zhang Y."/>
            <person name="Zimmer A.D."/>
            <person name="Quatrano R.S."/>
            <person name="Mayer K.F.X."/>
            <person name="Goodstein D."/>
            <person name="Casacuberta J.M."/>
            <person name="Vandepoele K."/>
            <person name="Reski R."/>
            <person name="Cuming A.C."/>
            <person name="Tuskan G.A."/>
            <person name="Maumus F."/>
            <person name="Salse J."/>
            <person name="Schmutz J."/>
            <person name="Rensing S.A."/>
        </authorList>
    </citation>
    <scope>NUCLEOTIDE SEQUENCE [LARGE SCALE GENOMIC DNA]</scope>
    <source>
        <strain evidence="3 4">cv. Gransden 2004</strain>
    </source>
</reference>
<sequence>MCFSYKCLATRKCHIFVTFLLFLFLFFNVEGACTAWCCAAGRTTRLVGDVGKRTGFSAVLLCCCVVAASGCLKTVTLLIVRCGPAGRAAVELT</sequence>
<dbReference type="Gramene" id="Pp3c27_4680V3.2">
    <property type="protein sequence ID" value="Pp3c27_4680V3.2"/>
    <property type="gene ID" value="Pp3c27_4680"/>
</dbReference>
<evidence type="ECO:0008006" key="5">
    <source>
        <dbReference type="Google" id="ProtNLM"/>
    </source>
</evidence>
<feature type="signal peptide" evidence="2">
    <location>
        <begin position="1"/>
        <end position="31"/>
    </location>
</feature>
<dbReference type="EMBL" id="ABEU02000027">
    <property type="status" value="NOT_ANNOTATED_CDS"/>
    <property type="molecule type" value="Genomic_DNA"/>
</dbReference>
<accession>A0A7I4CW12</accession>
<evidence type="ECO:0000256" key="2">
    <source>
        <dbReference type="SAM" id="SignalP"/>
    </source>
</evidence>
<keyword evidence="1" id="KW-0472">Membrane</keyword>
<name>A0A7I4CW12_PHYPA</name>
<feature type="chain" id="PRO_5029841550" description="Secreted protein" evidence="2">
    <location>
        <begin position="32"/>
        <end position="93"/>
    </location>
</feature>
<dbReference type="GeneID" id="112278334"/>
<dbReference type="RefSeq" id="XP_073388016.1">
    <property type="nucleotide sequence ID" value="XM_073531915.1"/>
</dbReference>
<keyword evidence="2" id="KW-0732">Signal</keyword>
<feature type="transmembrane region" description="Helical" evidence="1">
    <location>
        <begin position="55"/>
        <end position="80"/>
    </location>
</feature>
<proteinExistence type="predicted"/>
<protein>
    <recommendedName>
        <fullName evidence="5">Secreted protein</fullName>
    </recommendedName>
</protein>
<reference evidence="3" key="3">
    <citation type="submission" date="2020-12" db="UniProtKB">
        <authorList>
            <consortium name="EnsemblPlants"/>
        </authorList>
    </citation>
    <scope>IDENTIFICATION</scope>
</reference>